<dbReference type="AlphaFoldDB" id="A0A800NEK1"/>
<proteinExistence type="predicted"/>
<gene>
    <name evidence="1" type="ORF">KIS1582_0900</name>
</gene>
<name>A0A800NEK1_CYTFI</name>
<dbReference type="Proteomes" id="UP000465778">
    <property type="component" value="Unassembled WGS sequence"/>
</dbReference>
<sequence>MGGLACDLEGVGAGARQFAKFSNMNSVINTIETGPAAAGPCFLHYFLI</sequence>
<reference evidence="1 2" key="1">
    <citation type="journal article" date="2020" name="G3 (Bethesda)">
        <title>Whole Genome Sequencing and Comparative Genomics of Two Nematicidal Bacillus Strains Reveals a Wide Range of Possible Virulence Factors.</title>
        <authorList>
            <person name="Susic N."/>
            <person name="Janezic S."/>
            <person name="Rupnik M."/>
            <person name="Geric Stare B."/>
        </authorList>
    </citation>
    <scope>NUCLEOTIDE SEQUENCE [LARGE SCALE GENOMIC DNA]</scope>
    <source>
        <strain evidence="1 2">I-1582</strain>
    </source>
</reference>
<evidence type="ECO:0000313" key="2">
    <source>
        <dbReference type="Proteomes" id="UP000465778"/>
    </source>
</evidence>
<evidence type="ECO:0000313" key="1">
    <source>
        <dbReference type="EMBL" id="KAF0825356.1"/>
    </source>
</evidence>
<protein>
    <submittedName>
        <fullName evidence="1">Uncharacterized protein</fullName>
    </submittedName>
</protein>
<organism evidence="1 2">
    <name type="scientific">Cytobacillus firmus</name>
    <name type="common">Bacillus firmus</name>
    <dbReference type="NCBI Taxonomy" id="1399"/>
    <lineage>
        <taxon>Bacteria</taxon>
        <taxon>Bacillati</taxon>
        <taxon>Bacillota</taxon>
        <taxon>Bacilli</taxon>
        <taxon>Bacillales</taxon>
        <taxon>Bacillaceae</taxon>
        <taxon>Cytobacillus</taxon>
    </lineage>
</organism>
<accession>A0A800NEK1</accession>
<dbReference type="EMBL" id="VDEM01000005">
    <property type="protein sequence ID" value="KAF0825356.1"/>
    <property type="molecule type" value="Genomic_DNA"/>
</dbReference>
<comment type="caution">
    <text evidence="1">The sequence shown here is derived from an EMBL/GenBank/DDBJ whole genome shotgun (WGS) entry which is preliminary data.</text>
</comment>